<dbReference type="Proteomes" id="UP000308600">
    <property type="component" value="Unassembled WGS sequence"/>
</dbReference>
<proteinExistence type="predicted"/>
<evidence type="ECO:0000313" key="2">
    <source>
        <dbReference type="Proteomes" id="UP000308600"/>
    </source>
</evidence>
<reference evidence="1 2" key="1">
    <citation type="journal article" date="2019" name="Nat. Ecol. Evol.">
        <title>Megaphylogeny resolves global patterns of mushroom evolution.</title>
        <authorList>
            <person name="Varga T."/>
            <person name="Krizsan K."/>
            <person name="Foldi C."/>
            <person name="Dima B."/>
            <person name="Sanchez-Garcia M."/>
            <person name="Sanchez-Ramirez S."/>
            <person name="Szollosi G.J."/>
            <person name="Szarkandi J.G."/>
            <person name="Papp V."/>
            <person name="Albert L."/>
            <person name="Andreopoulos W."/>
            <person name="Angelini C."/>
            <person name="Antonin V."/>
            <person name="Barry K.W."/>
            <person name="Bougher N.L."/>
            <person name="Buchanan P."/>
            <person name="Buyck B."/>
            <person name="Bense V."/>
            <person name="Catcheside P."/>
            <person name="Chovatia M."/>
            <person name="Cooper J."/>
            <person name="Damon W."/>
            <person name="Desjardin D."/>
            <person name="Finy P."/>
            <person name="Geml J."/>
            <person name="Haridas S."/>
            <person name="Hughes K."/>
            <person name="Justo A."/>
            <person name="Karasinski D."/>
            <person name="Kautmanova I."/>
            <person name="Kiss B."/>
            <person name="Kocsube S."/>
            <person name="Kotiranta H."/>
            <person name="LaButti K.M."/>
            <person name="Lechner B.E."/>
            <person name="Liimatainen K."/>
            <person name="Lipzen A."/>
            <person name="Lukacs Z."/>
            <person name="Mihaltcheva S."/>
            <person name="Morgado L.N."/>
            <person name="Niskanen T."/>
            <person name="Noordeloos M.E."/>
            <person name="Ohm R.A."/>
            <person name="Ortiz-Santana B."/>
            <person name="Ovrebo C."/>
            <person name="Racz N."/>
            <person name="Riley R."/>
            <person name="Savchenko A."/>
            <person name="Shiryaev A."/>
            <person name="Soop K."/>
            <person name="Spirin V."/>
            <person name="Szebenyi C."/>
            <person name="Tomsovsky M."/>
            <person name="Tulloss R.E."/>
            <person name="Uehling J."/>
            <person name="Grigoriev I.V."/>
            <person name="Vagvolgyi C."/>
            <person name="Papp T."/>
            <person name="Martin F.M."/>
            <person name="Miettinen O."/>
            <person name="Hibbett D.S."/>
            <person name="Nagy L.G."/>
        </authorList>
    </citation>
    <scope>NUCLEOTIDE SEQUENCE [LARGE SCALE GENOMIC DNA]</scope>
    <source>
        <strain evidence="1 2">NL-1719</strain>
    </source>
</reference>
<dbReference type="EMBL" id="ML209700">
    <property type="protein sequence ID" value="TFK58053.1"/>
    <property type="molecule type" value="Genomic_DNA"/>
</dbReference>
<feature type="non-terminal residue" evidence="1">
    <location>
        <position position="1"/>
    </location>
</feature>
<gene>
    <name evidence="1" type="ORF">BDN72DRAFT_866259</name>
</gene>
<keyword evidence="2" id="KW-1185">Reference proteome</keyword>
<name>A0ACD2ZX25_9AGAR</name>
<sequence length="237" mass="25463">LTDDDEDDDMPLSPPLSHHKNLTRPLVIDCDDNLTPSNPSHSTPHNSPSKSAPSRKSSLQKPHSPRKSKSPRKSRKSSDVDEGPAHDFSPLIITNPQVPCSLQNEEAHHEVVVADVDTVAGDAGHSVSPSTSADPVNTQGKIPPAIPPAQPSGPEAVPVRDGASTMHAATKSSKKRGRPPAQKQRKDEQADGDQERAHPKKKRTAPPVIDAGCRSSVRIRDKLVVTHKSTVASRKRT</sequence>
<protein>
    <submittedName>
        <fullName evidence="1">Uncharacterized protein</fullName>
    </submittedName>
</protein>
<accession>A0ACD2ZX25</accession>
<organism evidence="1 2">
    <name type="scientific">Pluteus cervinus</name>
    <dbReference type="NCBI Taxonomy" id="181527"/>
    <lineage>
        <taxon>Eukaryota</taxon>
        <taxon>Fungi</taxon>
        <taxon>Dikarya</taxon>
        <taxon>Basidiomycota</taxon>
        <taxon>Agaricomycotina</taxon>
        <taxon>Agaricomycetes</taxon>
        <taxon>Agaricomycetidae</taxon>
        <taxon>Agaricales</taxon>
        <taxon>Pluteineae</taxon>
        <taxon>Pluteaceae</taxon>
        <taxon>Pluteus</taxon>
    </lineage>
</organism>
<evidence type="ECO:0000313" key="1">
    <source>
        <dbReference type="EMBL" id="TFK58053.1"/>
    </source>
</evidence>